<dbReference type="GO" id="GO:0005524">
    <property type="term" value="F:ATP binding"/>
    <property type="evidence" value="ECO:0007669"/>
    <property type="project" value="UniProtKB-KW"/>
</dbReference>
<dbReference type="InterPro" id="IPR050683">
    <property type="entry name" value="Bact_Polysacc_Export_ATP-bd"/>
</dbReference>
<dbReference type="OrthoDB" id="9778870at2"/>
<protein>
    <submittedName>
        <fullName evidence="1">ABC transporter ATP-binding protein</fullName>
    </submittedName>
</protein>
<comment type="caution">
    <text evidence="1">The sequence shown here is derived from an EMBL/GenBank/DDBJ whole genome shotgun (WGS) entry which is preliminary data.</text>
</comment>
<feature type="non-terminal residue" evidence="1">
    <location>
        <position position="1"/>
    </location>
</feature>
<sequence>NAKFVARVYGYKGQELQEKVKFVEDFAELGKFFDEPMKTYSSGMSARIAFGLSMAFDFDYYLIDESGAVGDPAFREKSVKLYRERLSKSKVIMVSHNVAEIKEWCDKIIYMKNGQITVYDDVDEGIAVYQGKA</sequence>
<organism evidence="1">
    <name type="scientific">Pseudomonas vancouverensis</name>
    <dbReference type="NCBI Taxonomy" id="95300"/>
    <lineage>
        <taxon>Bacteria</taxon>
        <taxon>Pseudomonadati</taxon>
        <taxon>Pseudomonadota</taxon>
        <taxon>Gammaproteobacteria</taxon>
        <taxon>Pseudomonadales</taxon>
        <taxon>Pseudomonadaceae</taxon>
        <taxon>Pseudomonas</taxon>
    </lineage>
</organism>
<dbReference type="PANTHER" id="PTHR46743">
    <property type="entry name" value="TEICHOIC ACIDS EXPORT ATP-BINDING PROTEIN TAGH"/>
    <property type="match status" value="1"/>
</dbReference>
<evidence type="ECO:0000313" key="1">
    <source>
        <dbReference type="EMBL" id="KAB0479018.1"/>
    </source>
</evidence>
<reference evidence="1" key="1">
    <citation type="submission" date="2019-09" db="EMBL/GenBank/DDBJ databases">
        <title>Draft genome sequences of 48 bacterial type strains from the CCUG.</title>
        <authorList>
            <person name="Tunovic T."/>
            <person name="Pineiro-Iglesias B."/>
            <person name="Unosson C."/>
            <person name="Inganas E."/>
            <person name="Ohlen M."/>
            <person name="Cardew S."/>
            <person name="Jensie-Markopoulos S."/>
            <person name="Salva-Serra F."/>
            <person name="Jaen-Luchoro D."/>
            <person name="Karlsson R."/>
            <person name="Svensson-Stadler L."/>
            <person name="Chun J."/>
            <person name="Moore E."/>
        </authorList>
    </citation>
    <scope>NUCLEOTIDE SEQUENCE</scope>
    <source>
        <strain evidence="1">CCUG 49675</strain>
    </source>
</reference>
<dbReference type="EMBL" id="VZPU01000154">
    <property type="protein sequence ID" value="KAB0479018.1"/>
    <property type="molecule type" value="Genomic_DNA"/>
</dbReference>
<dbReference type="Gene3D" id="3.40.50.300">
    <property type="entry name" value="P-loop containing nucleotide triphosphate hydrolases"/>
    <property type="match status" value="1"/>
</dbReference>
<proteinExistence type="predicted"/>
<dbReference type="AlphaFoldDB" id="A0A643CZ80"/>
<keyword evidence="1" id="KW-0547">Nucleotide-binding</keyword>
<dbReference type="PANTHER" id="PTHR46743:SF2">
    <property type="entry name" value="TEICHOIC ACIDS EXPORT ATP-BINDING PROTEIN TAGH"/>
    <property type="match status" value="1"/>
</dbReference>
<keyword evidence="1" id="KW-0067">ATP-binding</keyword>
<accession>A0A643CZ80</accession>
<gene>
    <name evidence="1" type="ORF">F7R09_30650</name>
</gene>
<dbReference type="SUPFAM" id="SSF52540">
    <property type="entry name" value="P-loop containing nucleoside triphosphate hydrolases"/>
    <property type="match status" value="1"/>
</dbReference>
<name>A0A643CZ80_PSEVA</name>
<dbReference type="InterPro" id="IPR027417">
    <property type="entry name" value="P-loop_NTPase"/>
</dbReference>